<dbReference type="STRING" id="1030841.HMPREF9370_1347"/>
<evidence type="ECO:0000259" key="1">
    <source>
        <dbReference type="PROSITE" id="PS51352"/>
    </source>
</evidence>
<dbReference type="SUPFAM" id="SSF52833">
    <property type="entry name" value="Thioredoxin-like"/>
    <property type="match status" value="1"/>
</dbReference>
<reference evidence="2 3" key="1">
    <citation type="submission" date="2011-06" db="EMBL/GenBank/DDBJ databases">
        <authorList>
            <person name="Muzny D."/>
            <person name="Qin X."/>
            <person name="Deng J."/>
            <person name="Jiang H."/>
            <person name="Liu Y."/>
            <person name="Qu J."/>
            <person name="Song X.-Z."/>
            <person name="Zhang L."/>
            <person name="Thornton R."/>
            <person name="Coyle M."/>
            <person name="Francisco L."/>
            <person name="Jackson L."/>
            <person name="Javaid M."/>
            <person name="Korchina V."/>
            <person name="Kovar C."/>
            <person name="Mata R."/>
            <person name="Mathew T."/>
            <person name="Ngo R."/>
            <person name="Nguyen L."/>
            <person name="Nguyen N."/>
            <person name="Okwuonu G."/>
            <person name="Ongeri F."/>
            <person name="Pham C."/>
            <person name="Simmons D."/>
            <person name="Wilczek-Boney K."/>
            <person name="Hale W."/>
            <person name="Jakkamsetti A."/>
            <person name="Pham P."/>
            <person name="Ruth R."/>
            <person name="San Lucas F."/>
            <person name="Warren J."/>
            <person name="Zhang J."/>
            <person name="Zhao Z."/>
            <person name="Zhou C."/>
            <person name="Zhu D."/>
            <person name="Lee S."/>
            <person name="Bess C."/>
            <person name="Blankenburg K."/>
            <person name="Forbes L."/>
            <person name="Fu Q."/>
            <person name="Gubbala S."/>
            <person name="Hirani K."/>
            <person name="Jayaseelan J.C."/>
            <person name="Lara F."/>
            <person name="Munidasa M."/>
            <person name="Palculict T."/>
            <person name="Patil S."/>
            <person name="Pu L.-L."/>
            <person name="Saada N."/>
            <person name="Tang L."/>
            <person name="Weissenberger G."/>
            <person name="Zhu Y."/>
            <person name="Hemphill L."/>
            <person name="Shang Y."/>
            <person name="Youmans B."/>
            <person name="Ayvaz T."/>
            <person name="Ross M."/>
            <person name="Santibanez J."/>
            <person name="Aqrawi P."/>
            <person name="Gross S."/>
            <person name="Joshi V."/>
            <person name="Fowler G."/>
            <person name="Nazareth L."/>
            <person name="Reid J."/>
            <person name="Worley K."/>
            <person name="Petrosino J."/>
            <person name="Highlander S."/>
            <person name="Gibbs R."/>
        </authorList>
    </citation>
    <scope>NUCLEOTIDE SEQUENCE [LARGE SCALE GENOMIC DNA]</scope>
    <source>
        <strain evidence="2 3">9715</strain>
    </source>
</reference>
<dbReference type="OrthoDB" id="9780340at2"/>
<keyword evidence="3" id="KW-1185">Reference proteome</keyword>
<dbReference type="PATRIC" id="fig|1030841.3.peg.1333"/>
<dbReference type="EMBL" id="AGAZ01000049">
    <property type="protein sequence ID" value="EGZ46435.1"/>
    <property type="molecule type" value="Genomic_DNA"/>
</dbReference>
<dbReference type="InterPro" id="IPR036249">
    <property type="entry name" value="Thioredoxin-like_sf"/>
</dbReference>
<sequence>MGKTQKSLSERHIYLGLFLRGFMKDSKKMVAIGLLAVFAVSGVAAYQNRGTVKAAARNLAVAVKLLPPATPPKEGVDRKILERSRSVVIGKQDARVTLVEFFDPACSSCRRYHPVVQEILNNHPDQVRVIIRYALFHKSSDEAARLLEAAREQGLYGPVLEAVLAVQPDWIRDKKAQAAWAAAVKAGLDEARARKVAGSAEIAELLEADTVDVEAVNVRGTPTFYVNGKLLKQLSEEALEAWVENEVKASEKVSI</sequence>
<accession>G4CQI7</accession>
<dbReference type="AlphaFoldDB" id="G4CQI7"/>
<dbReference type="InterPro" id="IPR012336">
    <property type="entry name" value="Thioredoxin-like_fold"/>
</dbReference>
<dbReference type="Gene3D" id="3.40.30.10">
    <property type="entry name" value="Glutaredoxin"/>
    <property type="match status" value="1"/>
</dbReference>
<dbReference type="PANTHER" id="PTHR35891:SF3">
    <property type="entry name" value="THIOL:DISULFIDE INTERCHANGE PROTEIN DSBL"/>
    <property type="match status" value="1"/>
</dbReference>
<dbReference type="HOGENOM" id="CLU_000288_47_7_4"/>
<dbReference type="Proteomes" id="UP000005336">
    <property type="component" value="Unassembled WGS sequence"/>
</dbReference>
<gene>
    <name evidence="2" type="ORF">HMPREF9370_1347</name>
</gene>
<name>G4CQI7_9NEIS</name>
<dbReference type="InterPro" id="IPR013766">
    <property type="entry name" value="Thioredoxin_domain"/>
</dbReference>
<dbReference type="Pfam" id="PF13462">
    <property type="entry name" value="Thioredoxin_4"/>
    <property type="match status" value="1"/>
</dbReference>
<dbReference type="PROSITE" id="PS51352">
    <property type="entry name" value="THIOREDOXIN_2"/>
    <property type="match status" value="1"/>
</dbReference>
<feature type="domain" description="Thioredoxin" evidence="1">
    <location>
        <begin position="60"/>
        <end position="248"/>
    </location>
</feature>
<dbReference type="InterPro" id="IPR050824">
    <property type="entry name" value="Thiol_disulfide_DsbA"/>
</dbReference>
<dbReference type="PANTHER" id="PTHR35891">
    <property type="entry name" value="THIOL:DISULFIDE INTERCHANGE PROTEIN DSBA"/>
    <property type="match status" value="1"/>
</dbReference>
<proteinExistence type="predicted"/>
<organism evidence="2 3">
    <name type="scientific">Neisseria wadsworthii 9715</name>
    <dbReference type="NCBI Taxonomy" id="1030841"/>
    <lineage>
        <taxon>Bacteria</taxon>
        <taxon>Pseudomonadati</taxon>
        <taxon>Pseudomonadota</taxon>
        <taxon>Betaproteobacteria</taxon>
        <taxon>Neisseriales</taxon>
        <taxon>Neisseriaceae</taxon>
        <taxon>Neisseria</taxon>
    </lineage>
</organism>
<protein>
    <submittedName>
        <fullName evidence="2">DSBA oxidoreductase</fullName>
    </submittedName>
</protein>
<evidence type="ECO:0000313" key="2">
    <source>
        <dbReference type="EMBL" id="EGZ46435.1"/>
    </source>
</evidence>
<evidence type="ECO:0000313" key="3">
    <source>
        <dbReference type="Proteomes" id="UP000005336"/>
    </source>
</evidence>
<comment type="caution">
    <text evidence="2">The sequence shown here is derived from an EMBL/GenBank/DDBJ whole genome shotgun (WGS) entry which is preliminary data.</text>
</comment>